<evidence type="ECO:0000256" key="2">
    <source>
        <dbReference type="ARBA" id="ARBA00007193"/>
    </source>
</evidence>
<evidence type="ECO:0000256" key="13">
    <source>
        <dbReference type="SAM" id="Phobius"/>
    </source>
</evidence>
<evidence type="ECO:0000256" key="8">
    <source>
        <dbReference type="ARBA" id="ARBA00023065"/>
    </source>
</evidence>
<dbReference type="EMBL" id="ABJB010008172">
    <property type="status" value="NOT_ANNOTATED_CDS"/>
    <property type="molecule type" value="Genomic_DNA"/>
</dbReference>
<keyword evidence="3 12" id="KW-0813">Transport</keyword>
<dbReference type="PANTHER" id="PTHR11690">
    <property type="entry name" value="AMILORIDE-SENSITIVE SODIUM CHANNEL-RELATED"/>
    <property type="match status" value="1"/>
</dbReference>
<dbReference type="GO" id="GO:0005272">
    <property type="term" value="F:sodium channel activity"/>
    <property type="evidence" value="ECO:0007669"/>
    <property type="project" value="UniProtKB-KW"/>
</dbReference>
<dbReference type="Pfam" id="PF00858">
    <property type="entry name" value="ASC"/>
    <property type="match status" value="2"/>
</dbReference>
<keyword evidence="15" id="KW-1185">Reference proteome</keyword>
<keyword evidence="8 12" id="KW-0406">Ion transport</keyword>
<comment type="similarity">
    <text evidence="2 12">Belongs to the amiloride-sensitive sodium channel (TC 1.A.6) family.</text>
</comment>
<dbReference type="EMBL" id="ABJB010200530">
    <property type="status" value="NOT_ANNOTATED_CDS"/>
    <property type="molecule type" value="Genomic_DNA"/>
</dbReference>
<evidence type="ECO:0000256" key="12">
    <source>
        <dbReference type="RuleBase" id="RU000679"/>
    </source>
</evidence>
<evidence type="ECO:0000256" key="5">
    <source>
        <dbReference type="ARBA" id="ARBA00022692"/>
    </source>
</evidence>
<evidence type="ECO:0000256" key="7">
    <source>
        <dbReference type="ARBA" id="ARBA00023053"/>
    </source>
</evidence>
<dbReference type="EMBL" id="ABJB010971900">
    <property type="status" value="NOT_ANNOTATED_CDS"/>
    <property type="molecule type" value="Genomic_DNA"/>
</dbReference>
<evidence type="ECO:0000256" key="4">
    <source>
        <dbReference type="ARBA" id="ARBA00022461"/>
    </source>
</evidence>
<evidence type="ECO:0000256" key="11">
    <source>
        <dbReference type="ARBA" id="ARBA00023303"/>
    </source>
</evidence>
<dbReference type="PANTHER" id="PTHR11690:SF248">
    <property type="entry name" value="PICKPOCKET 17, ISOFORM A"/>
    <property type="match status" value="1"/>
</dbReference>
<accession>A0A1S4L0B8</accession>
<evidence type="ECO:0000256" key="3">
    <source>
        <dbReference type="ARBA" id="ARBA00022448"/>
    </source>
</evidence>
<dbReference type="HOGENOM" id="CLU_1779492_0_0_1"/>
<feature type="transmembrane region" description="Helical" evidence="13">
    <location>
        <begin position="150"/>
        <end position="173"/>
    </location>
</feature>
<keyword evidence="7" id="KW-0915">Sodium</keyword>
<dbReference type="EnsemblMetazoa" id="ISCW006559-RA">
    <property type="protein sequence ID" value="ISCW006559-PA"/>
    <property type="gene ID" value="ISCW006559"/>
</dbReference>
<evidence type="ECO:0000313" key="14">
    <source>
        <dbReference type="EnsemblMetazoa" id="ISCW006559-PA"/>
    </source>
</evidence>
<evidence type="ECO:0000256" key="6">
    <source>
        <dbReference type="ARBA" id="ARBA00022989"/>
    </source>
</evidence>
<dbReference type="EMBL" id="ABJB010400633">
    <property type="status" value="NOT_ANNOTATED_CDS"/>
    <property type="molecule type" value="Genomic_DNA"/>
</dbReference>
<evidence type="ECO:0000256" key="1">
    <source>
        <dbReference type="ARBA" id="ARBA00004141"/>
    </source>
</evidence>
<evidence type="ECO:0000313" key="15">
    <source>
        <dbReference type="Proteomes" id="UP000001555"/>
    </source>
</evidence>
<keyword evidence="4 12" id="KW-0894">Sodium channel</keyword>
<dbReference type="Proteomes" id="UP000001555">
    <property type="component" value="Unassembled WGS sequence"/>
</dbReference>
<reference evidence="15" key="1">
    <citation type="submission" date="2008-03" db="EMBL/GenBank/DDBJ databases">
        <title>Annotation of Ixodes scapularis.</title>
        <authorList>
            <consortium name="Ixodes scapularis Genome Project Consortium"/>
            <person name="Caler E."/>
            <person name="Hannick L.I."/>
            <person name="Bidwell S."/>
            <person name="Joardar V."/>
            <person name="Thiagarajan M."/>
            <person name="Amedeo P."/>
            <person name="Galinsky K.J."/>
            <person name="Schobel S."/>
            <person name="Inman J."/>
            <person name="Hostetler J."/>
            <person name="Miller J."/>
            <person name="Hammond M."/>
            <person name="Megy K."/>
            <person name="Lawson D."/>
            <person name="Kodira C."/>
            <person name="Sutton G."/>
            <person name="Meyer J."/>
            <person name="Hill C.A."/>
            <person name="Birren B."/>
            <person name="Nene V."/>
            <person name="Collins F."/>
            <person name="Alarcon-Chaidez F."/>
            <person name="Wikel S."/>
            <person name="Strausberg R."/>
        </authorList>
    </citation>
    <scope>NUCLEOTIDE SEQUENCE [LARGE SCALE GENOMIC DNA]</scope>
    <source>
        <strain evidence="15">Wikel</strain>
    </source>
</reference>
<keyword evidence="11 12" id="KW-0407">Ion channel</keyword>
<comment type="subcellular location">
    <subcellularLocation>
        <location evidence="1">Membrane</location>
        <topology evidence="1">Multi-pass membrane protein</topology>
    </subcellularLocation>
</comment>
<dbReference type="GO" id="GO:0016020">
    <property type="term" value="C:membrane"/>
    <property type="evidence" value="ECO:0007669"/>
    <property type="project" value="UniProtKB-SubCell"/>
</dbReference>
<proteinExistence type="inferred from homology"/>
<dbReference type="AlphaFoldDB" id="A0A1S4L0B8"/>
<dbReference type="EMBL" id="ABJB010427997">
    <property type="status" value="NOT_ANNOTATED_CDS"/>
    <property type="molecule type" value="Genomic_DNA"/>
</dbReference>
<evidence type="ECO:0000256" key="10">
    <source>
        <dbReference type="ARBA" id="ARBA00023201"/>
    </source>
</evidence>
<evidence type="ECO:0000256" key="9">
    <source>
        <dbReference type="ARBA" id="ARBA00023136"/>
    </source>
</evidence>
<dbReference type="Gene3D" id="2.60.470.10">
    <property type="entry name" value="Acid-sensing ion channels like domains"/>
    <property type="match status" value="1"/>
</dbReference>
<reference evidence="14" key="2">
    <citation type="submission" date="2020-05" db="UniProtKB">
        <authorList>
            <consortium name="EnsemblMetazoa"/>
        </authorList>
    </citation>
    <scope>IDENTIFICATION</scope>
    <source>
        <strain evidence="14">wikel</strain>
    </source>
</reference>
<keyword evidence="9 13" id="KW-0472">Membrane</keyword>
<keyword evidence="6 13" id="KW-1133">Transmembrane helix</keyword>
<keyword evidence="10 12" id="KW-0739">Sodium transport</keyword>
<dbReference type="InterPro" id="IPR001873">
    <property type="entry name" value="ENaC"/>
</dbReference>
<organism evidence="14 15">
    <name type="scientific">Ixodes scapularis</name>
    <name type="common">Black-legged tick</name>
    <name type="synonym">Deer tick</name>
    <dbReference type="NCBI Taxonomy" id="6945"/>
    <lineage>
        <taxon>Eukaryota</taxon>
        <taxon>Metazoa</taxon>
        <taxon>Ecdysozoa</taxon>
        <taxon>Arthropoda</taxon>
        <taxon>Chelicerata</taxon>
        <taxon>Arachnida</taxon>
        <taxon>Acari</taxon>
        <taxon>Parasitiformes</taxon>
        <taxon>Ixodida</taxon>
        <taxon>Ixodoidea</taxon>
        <taxon>Ixodidae</taxon>
        <taxon>Ixodinae</taxon>
        <taxon>Ixodes</taxon>
    </lineage>
</organism>
<dbReference type="EMBL" id="ABJB010508760">
    <property type="status" value="NOT_ANNOTATED_CDS"/>
    <property type="molecule type" value="Genomic_DNA"/>
</dbReference>
<dbReference type="EMBL" id="ABJB010821927">
    <property type="status" value="NOT_ANNOTATED_CDS"/>
    <property type="molecule type" value="Genomic_DNA"/>
</dbReference>
<keyword evidence="5 12" id="KW-0812">Transmembrane</keyword>
<name>A0A1S4L0B8_IXOSC</name>
<dbReference type="EMBL" id="ABJB010464901">
    <property type="status" value="NOT_ANNOTATED_CDS"/>
    <property type="molecule type" value="Genomic_DNA"/>
</dbReference>
<protein>
    <submittedName>
        <fullName evidence="14">Uncharacterized protein</fullName>
    </submittedName>
</protein>
<sequence length="194" mass="21484">MILLCNIKGQYSCSDFGNFTLRLNPRYGNCFCVGCDKEADQKLRVDAVVSPRAGGLQLLLNTELNEYLGVIPEAGFILMAHHPRVQPDITQDGIMLPLRSTTYISLRKVKNKAAEANDTDDRVLTEVIIHYETVDVMMQIKSPKITPSGLVSNLGSILSMYVGFSFLLVFNVVDVMARSMCARGQQRGPPARSQ</sequence>